<dbReference type="SMART" id="SM00345">
    <property type="entry name" value="HTH_GNTR"/>
    <property type="match status" value="1"/>
</dbReference>
<name>A0A173V458_9FIRM</name>
<evidence type="ECO:0000256" key="3">
    <source>
        <dbReference type="ARBA" id="ARBA00023015"/>
    </source>
</evidence>
<dbReference type="InterPro" id="IPR015421">
    <property type="entry name" value="PyrdxlP-dep_Trfase_major"/>
</dbReference>
<dbReference type="OrthoDB" id="9808770at2"/>
<evidence type="ECO:0000313" key="8">
    <source>
        <dbReference type="Proteomes" id="UP000095390"/>
    </source>
</evidence>
<dbReference type="GO" id="GO:0003677">
    <property type="term" value="F:DNA binding"/>
    <property type="evidence" value="ECO:0007669"/>
    <property type="project" value="UniProtKB-KW"/>
</dbReference>
<dbReference type="PRINTS" id="PR00035">
    <property type="entry name" value="HTHGNTR"/>
</dbReference>
<dbReference type="InterPro" id="IPR051446">
    <property type="entry name" value="HTH_trans_reg/aminotransferase"/>
</dbReference>
<dbReference type="SUPFAM" id="SSF53383">
    <property type="entry name" value="PLP-dependent transferases"/>
    <property type="match status" value="1"/>
</dbReference>
<gene>
    <name evidence="7" type="primary">gabR_2</name>
    <name evidence="7" type="ORF">ERS852578_02947</name>
</gene>
<reference evidence="7 8" key="1">
    <citation type="submission" date="2015-09" db="EMBL/GenBank/DDBJ databases">
        <authorList>
            <consortium name="Pathogen Informatics"/>
        </authorList>
    </citation>
    <scope>NUCLEOTIDE SEQUENCE [LARGE SCALE GENOMIC DNA]</scope>
    <source>
        <strain evidence="7 8">2789STDY5834966</strain>
    </source>
</reference>
<keyword evidence="4" id="KW-0238">DNA-binding</keyword>
<dbReference type="CDD" id="cd07377">
    <property type="entry name" value="WHTH_GntR"/>
    <property type="match status" value="1"/>
</dbReference>
<feature type="domain" description="HTH gntR-type" evidence="6">
    <location>
        <begin position="10"/>
        <end position="78"/>
    </location>
</feature>
<dbReference type="InterPro" id="IPR000524">
    <property type="entry name" value="Tscrpt_reg_HTH_GntR"/>
</dbReference>
<comment type="similarity">
    <text evidence="1">In the C-terminal section; belongs to the class-I pyridoxal-phosphate-dependent aminotransferase family.</text>
</comment>
<dbReference type="Gene3D" id="1.10.10.10">
    <property type="entry name" value="Winged helix-like DNA-binding domain superfamily/Winged helix DNA-binding domain"/>
    <property type="match status" value="1"/>
</dbReference>
<keyword evidence="2" id="KW-0663">Pyridoxal phosphate</keyword>
<dbReference type="InterPro" id="IPR036390">
    <property type="entry name" value="WH_DNA-bd_sf"/>
</dbReference>
<dbReference type="SUPFAM" id="SSF46785">
    <property type="entry name" value="Winged helix' DNA-binding domain"/>
    <property type="match status" value="1"/>
</dbReference>
<dbReference type="InterPro" id="IPR015424">
    <property type="entry name" value="PyrdxlP-dep_Trfase"/>
</dbReference>
<dbReference type="RefSeq" id="WP_055183388.1">
    <property type="nucleotide sequence ID" value="NZ_CYYC01000068.1"/>
</dbReference>
<evidence type="ECO:0000256" key="2">
    <source>
        <dbReference type="ARBA" id="ARBA00022898"/>
    </source>
</evidence>
<keyword evidence="5" id="KW-0804">Transcription</keyword>
<dbReference type="GO" id="GO:0003700">
    <property type="term" value="F:DNA-binding transcription factor activity"/>
    <property type="evidence" value="ECO:0007669"/>
    <property type="project" value="InterPro"/>
</dbReference>
<evidence type="ECO:0000259" key="6">
    <source>
        <dbReference type="PROSITE" id="PS50949"/>
    </source>
</evidence>
<dbReference type="Gene3D" id="3.40.640.10">
    <property type="entry name" value="Type I PLP-dependent aspartate aminotransferase-like (Major domain)"/>
    <property type="match status" value="1"/>
</dbReference>
<dbReference type="InterPro" id="IPR036388">
    <property type="entry name" value="WH-like_DNA-bd_sf"/>
</dbReference>
<evidence type="ECO:0000256" key="1">
    <source>
        <dbReference type="ARBA" id="ARBA00005384"/>
    </source>
</evidence>
<evidence type="ECO:0000313" key="7">
    <source>
        <dbReference type="EMBL" id="CUN21416.1"/>
    </source>
</evidence>
<accession>A0A173V458</accession>
<dbReference type="PANTHER" id="PTHR46577">
    <property type="entry name" value="HTH-TYPE TRANSCRIPTIONAL REGULATORY PROTEIN GABR"/>
    <property type="match status" value="1"/>
</dbReference>
<dbReference type="Proteomes" id="UP000095390">
    <property type="component" value="Unassembled WGS sequence"/>
</dbReference>
<dbReference type="EMBL" id="CYYC01000068">
    <property type="protein sequence ID" value="CUN21416.1"/>
    <property type="molecule type" value="Genomic_DNA"/>
</dbReference>
<dbReference type="InterPro" id="IPR004839">
    <property type="entry name" value="Aminotransferase_I/II_large"/>
</dbReference>
<sequence>MFVLNRKSDSYLYEQLYEQLKQQILSGNMKAGQRLPATRELAAEYQISRNTVINAYYQLEIEGYIKPVTGSGYYVEHLPLTKVSIPKPTFFPYDSESTDMTYDYIFSYGDLDYNCYNSKAWRKCMLDAYDTLSLKDNAAYEESQGISNLRRILSSYLYLSRGVKCSAEQIIFTSGHQQSLNIIANLFSYTDWNFAMEDPGYNGTRHTMKQNHFHITPIPVENDGISIKELQNLFQTLLYVTPSHQFPMGSVLSITKRLQLLEWAEKNNGYIIEDDYDSELRYHNRPIPSLQSIDSGNRTIYLGTFSKSLSPDLRIAYIVLPMPLWASYREKYLYANCTVPTLLQLTLTKYMESGEYQRHLNAMRTHYRKKHDYIRKYVADYLSDKAALLGEDSGLHFVLSIQTRSNQTELIDVFARNKIQIYPTEPFWINKALCPSNQLLLGFSAIPMKQLPDAMGCLSEVIHTQLK</sequence>
<keyword evidence="3" id="KW-0805">Transcription regulation</keyword>
<dbReference type="PROSITE" id="PS50949">
    <property type="entry name" value="HTH_GNTR"/>
    <property type="match status" value="1"/>
</dbReference>
<dbReference type="Pfam" id="PF00392">
    <property type="entry name" value="GntR"/>
    <property type="match status" value="1"/>
</dbReference>
<evidence type="ECO:0000256" key="4">
    <source>
        <dbReference type="ARBA" id="ARBA00023125"/>
    </source>
</evidence>
<evidence type="ECO:0000256" key="5">
    <source>
        <dbReference type="ARBA" id="ARBA00023163"/>
    </source>
</evidence>
<dbReference type="AlphaFoldDB" id="A0A173V458"/>
<dbReference type="Pfam" id="PF00155">
    <property type="entry name" value="Aminotran_1_2"/>
    <property type="match status" value="1"/>
</dbReference>
<dbReference type="GO" id="GO:0030170">
    <property type="term" value="F:pyridoxal phosphate binding"/>
    <property type="evidence" value="ECO:0007669"/>
    <property type="project" value="InterPro"/>
</dbReference>
<dbReference type="CDD" id="cd00609">
    <property type="entry name" value="AAT_like"/>
    <property type="match status" value="1"/>
</dbReference>
<protein>
    <submittedName>
        <fullName evidence="7">HTH-type transcriptional regulatory protein gabR</fullName>
    </submittedName>
</protein>
<proteinExistence type="inferred from homology"/>
<dbReference type="PANTHER" id="PTHR46577:SF1">
    <property type="entry name" value="HTH-TYPE TRANSCRIPTIONAL REGULATORY PROTEIN GABR"/>
    <property type="match status" value="1"/>
</dbReference>
<organism evidence="7 8">
    <name type="scientific">Anaerobutyricum hallii</name>
    <dbReference type="NCBI Taxonomy" id="39488"/>
    <lineage>
        <taxon>Bacteria</taxon>
        <taxon>Bacillati</taxon>
        <taxon>Bacillota</taxon>
        <taxon>Clostridia</taxon>
        <taxon>Lachnospirales</taxon>
        <taxon>Lachnospiraceae</taxon>
        <taxon>Anaerobutyricum</taxon>
    </lineage>
</organism>